<organism evidence="1 2">
    <name type="scientific">Amblyomma americanum</name>
    <name type="common">Lone star tick</name>
    <dbReference type="NCBI Taxonomy" id="6943"/>
    <lineage>
        <taxon>Eukaryota</taxon>
        <taxon>Metazoa</taxon>
        <taxon>Ecdysozoa</taxon>
        <taxon>Arthropoda</taxon>
        <taxon>Chelicerata</taxon>
        <taxon>Arachnida</taxon>
        <taxon>Acari</taxon>
        <taxon>Parasitiformes</taxon>
        <taxon>Ixodida</taxon>
        <taxon>Ixodoidea</taxon>
        <taxon>Ixodidae</taxon>
        <taxon>Amblyomminae</taxon>
        <taxon>Amblyomma</taxon>
    </lineage>
</organism>
<dbReference type="Proteomes" id="UP001321473">
    <property type="component" value="Unassembled WGS sequence"/>
</dbReference>
<evidence type="ECO:0000313" key="2">
    <source>
        <dbReference type="Proteomes" id="UP001321473"/>
    </source>
</evidence>
<dbReference type="EMBL" id="JARKHS020000247">
    <property type="protein sequence ID" value="KAK8789007.1"/>
    <property type="molecule type" value="Genomic_DNA"/>
</dbReference>
<gene>
    <name evidence="1" type="ORF">V5799_021216</name>
</gene>
<dbReference type="AlphaFoldDB" id="A0AAQ4FNT2"/>
<name>A0AAQ4FNT2_AMBAM</name>
<evidence type="ECO:0000313" key="1">
    <source>
        <dbReference type="EMBL" id="KAK8789007.1"/>
    </source>
</evidence>
<proteinExistence type="predicted"/>
<reference evidence="1 2" key="1">
    <citation type="journal article" date="2023" name="Arcadia Sci">
        <title>De novo assembly of a long-read Amblyomma americanum tick genome.</title>
        <authorList>
            <person name="Chou S."/>
            <person name="Poskanzer K.E."/>
            <person name="Rollins M."/>
            <person name="Thuy-Boun P.S."/>
        </authorList>
    </citation>
    <scope>NUCLEOTIDE SEQUENCE [LARGE SCALE GENOMIC DNA]</scope>
    <source>
        <strain evidence="1">F_SG_1</strain>
        <tissue evidence="1">Salivary glands</tissue>
    </source>
</reference>
<accession>A0AAQ4FNT2</accession>
<sequence>MWLVAVHGARKFSPASSSNSEERTLPTVCGTSCFRCSQGLFGFLNCFSPAAQRLQSRSLSPPRCAHSSIPALNPTALVHSARNVIWTDMIVAGRASSLDTRSRVIRQLKFSEPRRKVRALMSGPVRYPCNTQDVQFLPHVCLLSTEELYLLKSAMNLLQLVLGLFAARSI</sequence>
<keyword evidence="2" id="KW-1185">Reference proteome</keyword>
<protein>
    <submittedName>
        <fullName evidence="1">Uncharacterized protein</fullName>
    </submittedName>
</protein>
<comment type="caution">
    <text evidence="1">The sequence shown here is derived from an EMBL/GenBank/DDBJ whole genome shotgun (WGS) entry which is preliminary data.</text>
</comment>